<evidence type="ECO:0000256" key="1">
    <source>
        <dbReference type="SAM" id="MobiDB-lite"/>
    </source>
</evidence>
<dbReference type="EMBL" id="FWFQ01000017">
    <property type="protein sequence ID" value="SLN47861.1"/>
    <property type="molecule type" value="Genomic_DNA"/>
</dbReference>
<gene>
    <name evidence="2" type="ORF">PSA7680_02457</name>
</gene>
<dbReference type="InterPro" id="IPR009279">
    <property type="entry name" value="Portal_Mu"/>
</dbReference>
<dbReference type="OrthoDB" id="9797300at2"/>
<dbReference type="Proteomes" id="UP000193409">
    <property type="component" value="Unassembled WGS sequence"/>
</dbReference>
<dbReference type="RefSeq" id="WP_085869007.1">
    <property type="nucleotide sequence ID" value="NZ_FWFQ01000017.1"/>
</dbReference>
<keyword evidence="3" id="KW-1185">Reference proteome</keyword>
<proteinExistence type="predicted"/>
<name>A0A1Y5STC0_9RHOB</name>
<dbReference type="AlphaFoldDB" id="A0A1Y5STC0"/>
<accession>A0A1Y5STC0</accession>
<dbReference type="Pfam" id="PF06074">
    <property type="entry name" value="Portal_Mu"/>
    <property type="match status" value="1"/>
</dbReference>
<evidence type="ECO:0000313" key="2">
    <source>
        <dbReference type="EMBL" id="SLN47861.1"/>
    </source>
</evidence>
<sequence>MARLLDQYGRPVDLTRLRQEQAEPTLSGVRSILSGHPAQGLTPAKLTRLLRMAEQGDATAYLELAEEMEEKDLHYLSVLGTRKRAVAQLEITVESASDEAADIENADLIRDWLRREELEDEVFDILDAIGKGFSVTEIIWDMSERQWWPARLKRRDQRWFEFDREDGETLYLKGLSGAEDLWPFKYVTHFAAAKSGLPIRGGLARAAAWAYLFKNYDLKDWITYIEVHGQPLRVGKYHSGATEADKEVLLRAVANIGSDAAAIIPSNMMIEFVEAAKSGGGTGTDIYEKLANWLDKQVSKAVLGQTLTTEVSGGSLAAARVHDDVRRDIMRADARQLASALNRDIVRPLIDLNRGPQKRYPRISIGLPVAIDTKQFAEALGLLVDRGLKVEQSVVRDRMGLPDPDEDGEVLRPMGAADAAPPPAAPPPALQAHGHAPGCSCHAAAPDALDALADDMADDWREVVDPMVDPIRRLMDEAGSLEELRGRLATIIAEMDTAALEEMLLRGSFSARLAGQVEADIGGD</sequence>
<evidence type="ECO:0000313" key="3">
    <source>
        <dbReference type="Proteomes" id="UP000193409"/>
    </source>
</evidence>
<organism evidence="2 3">
    <name type="scientific">Pseudoruegeria aquimaris</name>
    <dbReference type="NCBI Taxonomy" id="393663"/>
    <lineage>
        <taxon>Bacteria</taxon>
        <taxon>Pseudomonadati</taxon>
        <taxon>Pseudomonadota</taxon>
        <taxon>Alphaproteobacteria</taxon>
        <taxon>Rhodobacterales</taxon>
        <taxon>Roseobacteraceae</taxon>
        <taxon>Pseudoruegeria</taxon>
    </lineage>
</organism>
<feature type="compositionally biased region" description="Pro residues" evidence="1">
    <location>
        <begin position="420"/>
        <end position="429"/>
    </location>
</feature>
<evidence type="ECO:0008006" key="4">
    <source>
        <dbReference type="Google" id="ProtNLM"/>
    </source>
</evidence>
<protein>
    <recommendedName>
        <fullName evidence="4">Mu-like prophage protein gp29</fullName>
    </recommendedName>
</protein>
<reference evidence="2 3" key="1">
    <citation type="submission" date="2017-03" db="EMBL/GenBank/DDBJ databases">
        <authorList>
            <person name="Afonso C.L."/>
            <person name="Miller P.J."/>
            <person name="Scott M.A."/>
            <person name="Spackman E."/>
            <person name="Goraichik I."/>
            <person name="Dimitrov K.M."/>
            <person name="Suarez D.L."/>
            <person name="Swayne D.E."/>
        </authorList>
    </citation>
    <scope>NUCLEOTIDE SEQUENCE [LARGE SCALE GENOMIC DNA]</scope>
    <source>
        <strain evidence="2 3">CECT 7680</strain>
    </source>
</reference>
<feature type="region of interest" description="Disordered" evidence="1">
    <location>
        <begin position="398"/>
        <end position="437"/>
    </location>
</feature>